<dbReference type="KEGG" id="aswu:HUW51_19395"/>
<keyword evidence="2" id="KW-1185">Reference proteome</keyword>
<dbReference type="EMBL" id="CP055156">
    <property type="protein sequence ID" value="QNF34785.1"/>
    <property type="molecule type" value="Genomic_DNA"/>
</dbReference>
<organism evidence="1 2">
    <name type="scientific">Adhaeribacter swui</name>
    <dbReference type="NCBI Taxonomy" id="2086471"/>
    <lineage>
        <taxon>Bacteria</taxon>
        <taxon>Pseudomonadati</taxon>
        <taxon>Bacteroidota</taxon>
        <taxon>Cytophagia</taxon>
        <taxon>Cytophagales</taxon>
        <taxon>Hymenobacteraceae</taxon>
        <taxon>Adhaeribacter</taxon>
    </lineage>
</organism>
<reference evidence="1 2" key="1">
    <citation type="journal article" date="2018" name="Int. J. Syst. Evol. Microbiol.">
        <title>Adhaeribacter swui sp. nov., isolated from wet mud.</title>
        <authorList>
            <person name="Kim D.U."/>
            <person name="Kim K.W."/>
            <person name="Kang M.S."/>
            <person name="Kim J.Y."/>
            <person name="Jang J.H."/>
            <person name="Kim M.K."/>
        </authorList>
    </citation>
    <scope>NUCLEOTIDE SEQUENCE [LARGE SCALE GENOMIC DNA]</scope>
    <source>
        <strain evidence="1 2">KCTC 52873</strain>
    </source>
</reference>
<sequence>MEASKTNLVHLLSQKDEKESKENYKIHLMNLLNNTFYNPDHLVLHWKSS</sequence>
<gene>
    <name evidence="1" type="ORF">HUW51_19395</name>
</gene>
<proteinExistence type="predicted"/>
<name>A0A7G7GCA1_9BACT</name>
<accession>A0A7G7GCA1</accession>
<evidence type="ECO:0000313" key="1">
    <source>
        <dbReference type="EMBL" id="QNF34785.1"/>
    </source>
</evidence>
<evidence type="ECO:0000313" key="2">
    <source>
        <dbReference type="Proteomes" id="UP000515237"/>
    </source>
</evidence>
<protein>
    <submittedName>
        <fullName evidence="1">Uncharacterized protein</fullName>
    </submittedName>
</protein>
<dbReference type="RefSeq" id="WP_185271279.1">
    <property type="nucleotide sequence ID" value="NZ_CP055156.1"/>
</dbReference>
<dbReference type="AlphaFoldDB" id="A0A7G7GCA1"/>
<dbReference type="Proteomes" id="UP000515237">
    <property type="component" value="Chromosome"/>
</dbReference>